<dbReference type="CDD" id="cd16936">
    <property type="entry name" value="HATPase_RsbW-like"/>
    <property type="match status" value="1"/>
</dbReference>
<dbReference type="InterPro" id="IPR036890">
    <property type="entry name" value="HATPase_C_sf"/>
</dbReference>
<dbReference type="GO" id="GO:0004674">
    <property type="term" value="F:protein serine/threonine kinase activity"/>
    <property type="evidence" value="ECO:0007669"/>
    <property type="project" value="UniProtKB-KW"/>
</dbReference>
<dbReference type="Pfam" id="PF13581">
    <property type="entry name" value="HATPase_c_2"/>
    <property type="match status" value="1"/>
</dbReference>
<protein>
    <submittedName>
        <fullName evidence="3">ATP-binding protein</fullName>
    </submittedName>
</protein>
<name>A0A7H8NAQ3_9ACTN</name>
<dbReference type="InterPro" id="IPR003594">
    <property type="entry name" value="HATPase_dom"/>
</dbReference>
<keyword evidence="3" id="KW-0067">ATP-binding</keyword>
<keyword evidence="4" id="KW-1185">Reference proteome</keyword>
<keyword evidence="3" id="KW-0547">Nucleotide-binding</keyword>
<evidence type="ECO:0000256" key="1">
    <source>
        <dbReference type="ARBA" id="ARBA00022527"/>
    </source>
</evidence>
<dbReference type="Proteomes" id="UP000509303">
    <property type="component" value="Chromosome"/>
</dbReference>
<proteinExistence type="predicted"/>
<evidence type="ECO:0000259" key="2">
    <source>
        <dbReference type="Pfam" id="PF13581"/>
    </source>
</evidence>
<dbReference type="AlphaFoldDB" id="A0A7H8NAQ3"/>
<dbReference type="InterPro" id="IPR050267">
    <property type="entry name" value="Anti-sigma-factor_SerPK"/>
</dbReference>
<dbReference type="PANTHER" id="PTHR35526">
    <property type="entry name" value="ANTI-SIGMA-F FACTOR RSBW-RELATED"/>
    <property type="match status" value="1"/>
</dbReference>
<gene>
    <name evidence="3" type="ORF">HUT08_20400</name>
</gene>
<keyword evidence="1" id="KW-0418">Kinase</keyword>
<sequence length="247" mass="26831">MVSYLCWPHGHPVDTRRALARVHRHLDAHGLRSVALFVERSDLGEYARRRRWAAARALVESGDARAIVSLWPVMLWWTPQQRTELATWARKHDAHVITVGGSMPACMPHPSPSVSTPRCTGSASFSRVAHVGDARRFVAACLAGVGRAEVVEDAVLVTSELVANALEHAMVEPHAGVGLSVWCGAAEVHIEVRDGAAAPPQRACSTDEFALRGRGLQMVEAVAKRWGYAHLRPGPGKRVWATVELAG</sequence>
<dbReference type="GO" id="GO:0005524">
    <property type="term" value="F:ATP binding"/>
    <property type="evidence" value="ECO:0007669"/>
    <property type="project" value="UniProtKB-KW"/>
</dbReference>
<organism evidence="3 4">
    <name type="scientific">Streptomyces buecherae</name>
    <dbReference type="NCBI Taxonomy" id="2763006"/>
    <lineage>
        <taxon>Bacteria</taxon>
        <taxon>Bacillati</taxon>
        <taxon>Actinomycetota</taxon>
        <taxon>Actinomycetes</taxon>
        <taxon>Kitasatosporales</taxon>
        <taxon>Streptomycetaceae</taxon>
        <taxon>Streptomyces</taxon>
    </lineage>
</organism>
<accession>A0A7H8NAQ3</accession>
<feature type="domain" description="Histidine kinase/HSP90-like ATPase" evidence="2">
    <location>
        <begin position="127"/>
        <end position="241"/>
    </location>
</feature>
<dbReference type="Gene3D" id="3.30.565.10">
    <property type="entry name" value="Histidine kinase-like ATPase, C-terminal domain"/>
    <property type="match status" value="1"/>
</dbReference>
<dbReference type="SUPFAM" id="SSF55874">
    <property type="entry name" value="ATPase domain of HSP90 chaperone/DNA topoisomerase II/histidine kinase"/>
    <property type="match status" value="1"/>
</dbReference>
<dbReference type="PANTHER" id="PTHR35526:SF3">
    <property type="entry name" value="ANTI-SIGMA-F FACTOR RSBW"/>
    <property type="match status" value="1"/>
</dbReference>
<reference evidence="3 4" key="1">
    <citation type="submission" date="2020-06" db="EMBL/GenBank/DDBJ databases">
        <title>Genome mining for natural products.</title>
        <authorList>
            <person name="Zhang B."/>
            <person name="Shi J."/>
            <person name="Ge H."/>
        </authorList>
    </citation>
    <scope>NUCLEOTIDE SEQUENCE [LARGE SCALE GENOMIC DNA]</scope>
    <source>
        <strain evidence="3 4">NA00687</strain>
    </source>
</reference>
<keyword evidence="1" id="KW-0723">Serine/threonine-protein kinase</keyword>
<dbReference type="EMBL" id="CP054929">
    <property type="protein sequence ID" value="QKW51501.1"/>
    <property type="molecule type" value="Genomic_DNA"/>
</dbReference>
<evidence type="ECO:0000313" key="3">
    <source>
        <dbReference type="EMBL" id="QKW51501.1"/>
    </source>
</evidence>
<dbReference type="RefSeq" id="WP_176163220.1">
    <property type="nucleotide sequence ID" value="NZ_CP054929.1"/>
</dbReference>
<evidence type="ECO:0000313" key="4">
    <source>
        <dbReference type="Proteomes" id="UP000509303"/>
    </source>
</evidence>
<keyword evidence="1" id="KW-0808">Transferase</keyword>